<protein>
    <submittedName>
        <fullName evidence="1">Uncharacterized protein</fullName>
    </submittedName>
</protein>
<dbReference type="Proteomes" id="UP000499080">
    <property type="component" value="Unassembled WGS sequence"/>
</dbReference>
<dbReference type="AlphaFoldDB" id="A0A4Y2MVZ1"/>
<gene>
    <name evidence="1" type="ORF">AVEN_13663_1</name>
</gene>
<accession>A0A4Y2MVZ1</accession>
<keyword evidence="2" id="KW-1185">Reference proteome</keyword>
<proteinExistence type="predicted"/>
<evidence type="ECO:0000313" key="2">
    <source>
        <dbReference type="Proteomes" id="UP000499080"/>
    </source>
</evidence>
<evidence type="ECO:0000313" key="1">
    <source>
        <dbReference type="EMBL" id="GBN30752.1"/>
    </source>
</evidence>
<name>A0A4Y2MVZ1_ARAVE</name>
<comment type="caution">
    <text evidence="1">The sequence shown here is derived from an EMBL/GenBank/DDBJ whole genome shotgun (WGS) entry which is preliminary data.</text>
</comment>
<organism evidence="1 2">
    <name type="scientific">Araneus ventricosus</name>
    <name type="common">Orbweaver spider</name>
    <name type="synonym">Epeira ventricosa</name>
    <dbReference type="NCBI Taxonomy" id="182803"/>
    <lineage>
        <taxon>Eukaryota</taxon>
        <taxon>Metazoa</taxon>
        <taxon>Ecdysozoa</taxon>
        <taxon>Arthropoda</taxon>
        <taxon>Chelicerata</taxon>
        <taxon>Arachnida</taxon>
        <taxon>Araneae</taxon>
        <taxon>Araneomorphae</taxon>
        <taxon>Entelegynae</taxon>
        <taxon>Araneoidea</taxon>
        <taxon>Araneidae</taxon>
        <taxon>Araneus</taxon>
    </lineage>
</organism>
<dbReference type="EMBL" id="BGPR01007975">
    <property type="protein sequence ID" value="GBN30752.1"/>
    <property type="molecule type" value="Genomic_DNA"/>
</dbReference>
<reference evidence="1 2" key="1">
    <citation type="journal article" date="2019" name="Sci. Rep.">
        <title>Orb-weaving spider Araneus ventricosus genome elucidates the spidroin gene catalogue.</title>
        <authorList>
            <person name="Kono N."/>
            <person name="Nakamura H."/>
            <person name="Ohtoshi R."/>
            <person name="Moran D.A.P."/>
            <person name="Shinohara A."/>
            <person name="Yoshida Y."/>
            <person name="Fujiwara M."/>
            <person name="Mori M."/>
            <person name="Tomita M."/>
            <person name="Arakawa K."/>
        </authorList>
    </citation>
    <scope>NUCLEOTIDE SEQUENCE [LARGE SCALE GENOMIC DNA]</scope>
</reference>
<sequence>MNTHRRKTADDKGKNFYQLTTAWSIPDDGSDVADLWLGFLAHWTSTHWTLLLGTHEIFSVRDALDSAGDLVERIVVAADEINTPPGIF</sequence>